<dbReference type="OMA" id="HRMPRDD"/>
<evidence type="ECO:0000256" key="1">
    <source>
        <dbReference type="SAM" id="Coils"/>
    </source>
</evidence>
<name>H3ALA3_LATCH</name>
<dbReference type="Bgee" id="ENSLACG00000009182">
    <property type="expression patterns" value="Expressed in muscle tissue and 2 other cell types or tissues"/>
</dbReference>
<feature type="compositionally biased region" description="Polar residues" evidence="2">
    <location>
        <begin position="138"/>
        <end position="151"/>
    </location>
</feature>
<feature type="region of interest" description="Disordered" evidence="2">
    <location>
        <begin position="718"/>
        <end position="843"/>
    </location>
</feature>
<dbReference type="PANTHER" id="PTHR21616">
    <property type="entry name" value="CENTROSOME SPINDLE POLE ASSOCIATED PROTEIN"/>
    <property type="match status" value="1"/>
</dbReference>
<dbReference type="EMBL" id="AFYH01191100">
    <property type="status" value="NOT_ANNOTATED_CDS"/>
    <property type="molecule type" value="Genomic_DNA"/>
</dbReference>
<dbReference type="EMBL" id="AFYH01191101">
    <property type="status" value="NOT_ANNOTATED_CDS"/>
    <property type="molecule type" value="Genomic_DNA"/>
</dbReference>
<feature type="region of interest" description="Disordered" evidence="2">
    <location>
        <begin position="124"/>
        <end position="151"/>
    </location>
</feature>
<dbReference type="Pfam" id="PF24578">
    <property type="entry name" value="CSPP1_C"/>
    <property type="match status" value="1"/>
</dbReference>
<reference evidence="4" key="3">
    <citation type="submission" date="2025-09" db="UniProtKB">
        <authorList>
            <consortium name="Ensembl"/>
        </authorList>
    </citation>
    <scope>IDENTIFICATION</scope>
</reference>
<evidence type="ECO:0000313" key="4">
    <source>
        <dbReference type="Ensembl" id="ENSLACP00000010424.1"/>
    </source>
</evidence>
<dbReference type="GO" id="GO:0000922">
    <property type="term" value="C:spindle pole"/>
    <property type="evidence" value="ECO:0007669"/>
    <property type="project" value="InterPro"/>
</dbReference>
<dbReference type="EMBL" id="AFYH01191096">
    <property type="status" value="NOT_ANNOTATED_CDS"/>
    <property type="molecule type" value="Genomic_DNA"/>
</dbReference>
<evidence type="ECO:0000259" key="3">
    <source>
        <dbReference type="Pfam" id="PF24578"/>
    </source>
</evidence>
<keyword evidence="1" id="KW-0175">Coiled coil</keyword>
<feature type="region of interest" description="Disordered" evidence="2">
    <location>
        <begin position="522"/>
        <end position="554"/>
    </location>
</feature>
<dbReference type="GO" id="GO:0005874">
    <property type="term" value="C:microtubule"/>
    <property type="evidence" value="ECO:0007669"/>
    <property type="project" value="InterPro"/>
</dbReference>
<feature type="compositionally biased region" description="Polar residues" evidence="2">
    <location>
        <begin position="531"/>
        <end position="542"/>
    </location>
</feature>
<dbReference type="AlphaFoldDB" id="H3ALA3"/>
<gene>
    <name evidence="4" type="primary">CSPP1</name>
</gene>
<feature type="compositionally biased region" description="Polar residues" evidence="2">
    <location>
        <begin position="1159"/>
        <end position="1171"/>
    </location>
</feature>
<feature type="region of interest" description="Disordered" evidence="2">
    <location>
        <begin position="275"/>
        <end position="298"/>
    </location>
</feature>
<dbReference type="STRING" id="7897.ENSLACP00000010424"/>
<dbReference type="InterPro" id="IPR026708">
    <property type="entry name" value="CSPP1"/>
</dbReference>
<protein>
    <submittedName>
        <fullName evidence="4">Centrosome and spindle pole associated protein 1</fullName>
    </submittedName>
</protein>
<dbReference type="HOGENOM" id="CLU_009662_0_0_1"/>
<feature type="compositionally biased region" description="Basic and acidic residues" evidence="2">
    <location>
        <begin position="543"/>
        <end position="554"/>
    </location>
</feature>
<sequence length="1171" mass="136850">TEILSEINRASSPIAKENIPPNTQRDAQQTSQPRGIEENFGLSLPLGEEYERKKHKLKEELRLDYRRYMAQEAIQAKRKKNFKASGDIDPSLQGLSLPIGERRSAKERLRNERNKEYNQFLREQEENERIRQDRRRANQINKSNKSPNVTSGRLVAPMREKTHYLELQYYKDQDEEPPHFIQFQPELHTQAKSTQQETTNEAIPFKKDAYTSMQDYEELLNRRRHGEDRYCRLEEDPEIVYRRTHRIDSEPEHNRRYWKTGDGHDIEQRYYRHEEDPEFDNRRNPKLTDESMLPERRSQTEVCSEAALSVLFGNADRDVAQQRRKERYRQQLMEQMEEQRRNKRREKELELKVAASGAIDPEKEPDRLKQFGHTGRERPEERMPPERPRVAFQTPVFDDTGLSNAIGSGRYISAINEDFHRGLSNTLGEIVAPRLTSVPPPAPPTLTENYRTPYDDAYYFYGARNPLDPNLAYYGPGVMGAQPMAVGSVPLEQIPLSHHGKHVLTTGQSNTGARVAGLGIFPEEKPGQSKEAAQSYQETLKQQIREREERRRREKEEMERYEAKLEAEMREYNPWGKGGGGAPLRDAQGNLITDLKRMHKQNEDAYKNPDVKALQDKRAVVSLDLNLATPRLENGATSANKISGFTFAHTSPFARGNVFVDPPSEQQLQEQEKYKDFLRLQIEEKRRREEEEREKRRIEEEKEEQRLAEQRAKIMKEYEEEQERRRKKEEEQKLKNEELIRQAEERRKVAEKKRKEEEEKQDEELRQQYERERLARLEEESRHSRQPSPPVPALQKKVSSHQARRPLSTDSRVSTALSDRSQSGTQSPPVPARRNELRAHEDKKNVISELSELRKQLRSEQRRLQSQLLSVEREDENSPIMMTRKRERTPVDVFDMARLRMQAPVRRPSSKGPDPINIQNIREFNELKYRDTETREEVRQVYPDPPNNDQTLEIQQQALLREQQKKLNMMKKRRGVALEDYIPGINPQNMGLFKDPSEEFMKSSLLESESAFIGTNGETFPVLADSEPTPHPQQSARERRRQKKKSPEFDLVRVIHTTEDSFSLHSISSLNVNQVRAKNEQRIKRLNNLQKDADAAGGNISTEDEDDLLKQFISKDKERPHSVDTVATDPWLRPGTSDTLKRFMAGESRRERQPYPDASTFNWQGLSATQG</sequence>
<feature type="region of interest" description="Disordered" evidence="2">
    <location>
        <begin position="1019"/>
        <end position="1047"/>
    </location>
</feature>
<dbReference type="PANTHER" id="PTHR21616:SF2">
    <property type="entry name" value="CENTROSOME AND SPINDLE POLE-ASSOCIATED PROTEIN 1"/>
    <property type="match status" value="1"/>
</dbReference>
<dbReference type="EMBL" id="AFYH01191099">
    <property type="status" value="NOT_ANNOTATED_CDS"/>
    <property type="molecule type" value="Genomic_DNA"/>
</dbReference>
<dbReference type="GO" id="GO:0032467">
    <property type="term" value="P:positive regulation of cytokinesis"/>
    <property type="evidence" value="ECO:0007669"/>
    <property type="project" value="InterPro"/>
</dbReference>
<accession>H3ALA3</accession>
<evidence type="ECO:0000256" key="2">
    <source>
        <dbReference type="SAM" id="MobiDB-lite"/>
    </source>
</evidence>
<feature type="compositionally biased region" description="Polar residues" evidence="2">
    <location>
        <begin position="20"/>
        <end position="33"/>
    </location>
</feature>
<dbReference type="Ensembl" id="ENSLACT00000010503.1">
    <property type="protein sequence ID" value="ENSLACP00000010424.1"/>
    <property type="gene ID" value="ENSLACG00000009182.1"/>
</dbReference>
<dbReference type="GO" id="GO:0005813">
    <property type="term" value="C:centrosome"/>
    <property type="evidence" value="ECO:0007669"/>
    <property type="project" value="InterPro"/>
</dbReference>
<organism evidence="4 5">
    <name type="scientific">Latimeria chalumnae</name>
    <name type="common">Coelacanth</name>
    <dbReference type="NCBI Taxonomy" id="7897"/>
    <lineage>
        <taxon>Eukaryota</taxon>
        <taxon>Metazoa</taxon>
        <taxon>Chordata</taxon>
        <taxon>Craniata</taxon>
        <taxon>Vertebrata</taxon>
        <taxon>Euteleostomi</taxon>
        <taxon>Coelacanthiformes</taxon>
        <taxon>Coelacanthidae</taxon>
        <taxon>Latimeria</taxon>
    </lineage>
</organism>
<feature type="compositionally biased region" description="Basic and acidic residues" evidence="2">
    <location>
        <begin position="360"/>
        <end position="386"/>
    </location>
</feature>
<dbReference type="EMBL" id="AFYH01191102">
    <property type="status" value="NOT_ANNOTATED_CDS"/>
    <property type="molecule type" value="Genomic_DNA"/>
</dbReference>
<feature type="region of interest" description="Disordered" evidence="2">
    <location>
        <begin position="1"/>
        <end position="43"/>
    </location>
</feature>
<dbReference type="InterPro" id="IPR058191">
    <property type="entry name" value="CSPP1_C"/>
</dbReference>
<evidence type="ECO:0000313" key="5">
    <source>
        <dbReference type="Proteomes" id="UP000008672"/>
    </source>
</evidence>
<feature type="region of interest" description="Disordered" evidence="2">
    <location>
        <begin position="1117"/>
        <end position="1171"/>
    </location>
</feature>
<feature type="compositionally biased region" description="Polar residues" evidence="2">
    <location>
        <begin position="808"/>
        <end position="827"/>
    </location>
</feature>
<dbReference type="EMBL" id="AFYH01191098">
    <property type="status" value="NOT_ANNOTATED_CDS"/>
    <property type="molecule type" value="Genomic_DNA"/>
</dbReference>
<feature type="coiled-coil region" evidence="1">
    <location>
        <begin position="322"/>
        <end position="353"/>
    </location>
</feature>
<proteinExistence type="predicted"/>
<dbReference type="eggNOG" id="ENOG502QTSW">
    <property type="taxonomic scope" value="Eukaryota"/>
</dbReference>
<dbReference type="InParanoid" id="H3ALA3"/>
<keyword evidence="5" id="KW-1185">Reference proteome</keyword>
<dbReference type="EMBL" id="AFYH01191094">
    <property type="status" value="NOT_ANNOTATED_CDS"/>
    <property type="molecule type" value="Genomic_DNA"/>
</dbReference>
<dbReference type="FunCoup" id="H3ALA3">
    <property type="interactions" value="1266"/>
</dbReference>
<feature type="domain" description="Centrosome and spindle pole-associated protein 1 C-terminal" evidence="3">
    <location>
        <begin position="917"/>
        <end position="971"/>
    </location>
</feature>
<feature type="region of interest" description="Disordered" evidence="2">
    <location>
        <begin position="358"/>
        <end position="386"/>
    </location>
</feature>
<reference evidence="4" key="2">
    <citation type="submission" date="2025-08" db="UniProtKB">
        <authorList>
            <consortium name="Ensembl"/>
        </authorList>
    </citation>
    <scope>IDENTIFICATION</scope>
</reference>
<dbReference type="Proteomes" id="UP000008672">
    <property type="component" value="Unassembled WGS sequence"/>
</dbReference>
<feature type="compositionally biased region" description="Basic and acidic residues" evidence="2">
    <location>
        <begin position="718"/>
        <end position="783"/>
    </location>
</feature>
<dbReference type="GeneTree" id="ENSGT00390000015084"/>
<dbReference type="EMBL" id="AFYH01191095">
    <property type="status" value="NOT_ANNOTATED_CDS"/>
    <property type="molecule type" value="Genomic_DNA"/>
</dbReference>
<feature type="compositionally biased region" description="Basic and acidic residues" evidence="2">
    <location>
        <begin position="833"/>
        <end position="843"/>
    </location>
</feature>
<reference evidence="5" key="1">
    <citation type="submission" date="2011-08" db="EMBL/GenBank/DDBJ databases">
        <title>The draft genome of Latimeria chalumnae.</title>
        <authorList>
            <person name="Di Palma F."/>
            <person name="Alfoldi J."/>
            <person name="Johnson J."/>
            <person name="Berlin A."/>
            <person name="Gnerre S."/>
            <person name="Jaffe D."/>
            <person name="MacCallum I."/>
            <person name="Young S."/>
            <person name="Walker B.J."/>
            <person name="Lander E."/>
            <person name="Lindblad-Toh K."/>
        </authorList>
    </citation>
    <scope>NUCLEOTIDE SEQUENCE [LARGE SCALE GENOMIC DNA]</scope>
    <source>
        <strain evidence="5">Wild caught</strain>
    </source>
</reference>
<dbReference type="EMBL" id="AFYH01191097">
    <property type="status" value="NOT_ANNOTATED_CDS"/>
    <property type="molecule type" value="Genomic_DNA"/>
</dbReference>